<comment type="caution">
    <text evidence="5">The sequence shown here is derived from an EMBL/GenBank/DDBJ whole genome shotgun (WGS) entry which is preliminary data.</text>
</comment>
<comment type="similarity">
    <text evidence="3">Belongs to the KTI12 family.</text>
</comment>
<evidence type="ECO:0000256" key="1">
    <source>
        <dbReference type="ARBA" id="ARBA00022741"/>
    </source>
</evidence>
<evidence type="ECO:0000313" key="5">
    <source>
        <dbReference type="EMBL" id="KAL3080801.1"/>
    </source>
</evidence>
<keyword evidence="1" id="KW-0547">Nucleotide-binding</keyword>
<name>A0ABD2ITH6_HETSC</name>
<evidence type="ECO:0000313" key="6">
    <source>
        <dbReference type="Proteomes" id="UP001620645"/>
    </source>
</evidence>
<keyword evidence="6" id="KW-1185">Reference proteome</keyword>
<organism evidence="5 6">
    <name type="scientific">Heterodera schachtii</name>
    <name type="common">Sugarbeet cyst nematode worm</name>
    <name type="synonym">Tylenchus schachtii</name>
    <dbReference type="NCBI Taxonomy" id="97005"/>
    <lineage>
        <taxon>Eukaryota</taxon>
        <taxon>Metazoa</taxon>
        <taxon>Ecdysozoa</taxon>
        <taxon>Nematoda</taxon>
        <taxon>Chromadorea</taxon>
        <taxon>Rhabditida</taxon>
        <taxon>Tylenchina</taxon>
        <taxon>Tylenchomorpha</taxon>
        <taxon>Tylenchoidea</taxon>
        <taxon>Heteroderidae</taxon>
        <taxon>Heteroderinae</taxon>
        <taxon>Heterodera</taxon>
    </lineage>
</organism>
<dbReference type="Gene3D" id="3.40.50.300">
    <property type="entry name" value="P-loop containing nucleotide triphosphate hydrolases"/>
    <property type="match status" value="1"/>
</dbReference>
<protein>
    <recommendedName>
        <fullName evidence="4">Protein KTI12 homolog</fullName>
    </recommendedName>
</protein>
<reference evidence="5 6" key="1">
    <citation type="submission" date="2024-10" db="EMBL/GenBank/DDBJ databases">
        <authorList>
            <person name="Kim D."/>
        </authorList>
    </citation>
    <scope>NUCLEOTIDE SEQUENCE [LARGE SCALE GENOMIC DNA]</scope>
    <source>
        <strain evidence="5">Taebaek</strain>
    </source>
</reference>
<evidence type="ECO:0000256" key="2">
    <source>
        <dbReference type="ARBA" id="ARBA00022840"/>
    </source>
</evidence>
<sequence length="325" mass="37242">MPLLLVTGFPSCGKSAICERILAFFEDQNPGGELQLHIVSDRNNESDFSPLIYGDPKKEKQLRSALRAKVQRLLHRKSLVICDSTNHIKGYRYELFCLAKNTQTRYAVLHCKASPSTCKWLNEQRTDNERYPDEILSNLFKQFETPDQKNRWDAPLFEVQIGRESTEEKDELGGFGSIAEGTNCALLTERTEEIDETKMPRNINLPFEQLHAILIKGKELSANKCMKVQIPMVSSAFLVALDQQTQHILDRLLALQSHATDGDELRVFDGETGQRNTVTFHQRLRSLAQLSRLRQQFIAYMKTHPIDDFDRIGPLFTDYLNSNSH</sequence>
<proteinExistence type="inferred from homology"/>
<dbReference type="Pfam" id="PF08433">
    <property type="entry name" value="KTI12"/>
    <property type="match status" value="1"/>
</dbReference>
<dbReference type="EMBL" id="JBICCN010000286">
    <property type="protein sequence ID" value="KAL3080801.1"/>
    <property type="molecule type" value="Genomic_DNA"/>
</dbReference>
<dbReference type="Proteomes" id="UP001620645">
    <property type="component" value="Unassembled WGS sequence"/>
</dbReference>
<dbReference type="GO" id="GO:0005524">
    <property type="term" value="F:ATP binding"/>
    <property type="evidence" value="ECO:0007669"/>
    <property type="project" value="UniProtKB-KW"/>
</dbReference>
<evidence type="ECO:0000256" key="4">
    <source>
        <dbReference type="ARBA" id="ARBA00026170"/>
    </source>
</evidence>
<dbReference type="AlphaFoldDB" id="A0ABD2ITH6"/>
<accession>A0ABD2ITH6</accession>
<dbReference type="InterPro" id="IPR027417">
    <property type="entry name" value="P-loop_NTPase"/>
</dbReference>
<keyword evidence="2" id="KW-0067">ATP-binding</keyword>
<evidence type="ECO:0000256" key="3">
    <source>
        <dbReference type="ARBA" id="ARBA00025768"/>
    </source>
</evidence>
<dbReference type="InterPro" id="IPR013641">
    <property type="entry name" value="KTI12/PSTK"/>
</dbReference>
<gene>
    <name evidence="5" type="ORF">niasHS_014906</name>
</gene>
<dbReference type="SUPFAM" id="SSF52540">
    <property type="entry name" value="P-loop containing nucleoside triphosphate hydrolases"/>
    <property type="match status" value="1"/>
</dbReference>
<dbReference type="PANTHER" id="PTHR12435">
    <property type="match status" value="1"/>
</dbReference>